<keyword evidence="3" id="KW-1003">Cell membrane</keyword>
<evidence type="ECO:0000256" key="2">
    <source>
        <dbReference type="ARBA" id="ARBA00009298"/>
    </source>
</evidence>
<keyword evidence="4 7" id="KW-0812">Transmembrane</keyword>
<feature type="transmembrane region" description="Helical" evidence="7">
    <location>
        <begin position="113"/>
        <end position="130"/>
    </location>
</feature>
<proteinExistence type="inferred from homology"/>
<evidence type="ECO:0000313" key="9">
    <source>
        <dbReference type="EMBL" id="GGG93261.1"/>
    </source>
</evidence>
<comment type="similarity">
    <text evidence="2">Belongs to the MgtC/SapB family.</text>
</comment>
<organism evidence="9 10">
    <name type="scientific">Pedobacter zeae</name>
    <dbReference type="NCBI Taxonomy" id="1737356"/>
    <lineage>
        <taxon>Bacteria</taxon>
        <taxon>Pseudomonadati</taxon>
        <taxon>Bacteroidota</taxon>
        <taxon>Sphingobacteriia</taxon>
        <taxon>Sphingobacteriales</taxon>
        <taxon>Sphingobacteriaceae</taxon>
        <taxon>Pedobacter</taxon>
    </lineage>
</organism>
<dbReference type="PANTHER" id="PTHR33778:SF1">
    <property type="entry name" value="MAGNESIUM TRANSPORTER YHID-RELATED"/>
    <property type="match status" value="1"/>
</dbReference>
<protein>
    <recommendedName>
        <fullName evidence="8">MgtC/SapB/SrpB/YhiD N-terminal domain-containing protein</fullName>
    </recommendedName>
</protein>
<feature type="transmembrane region" description="Helical" evidence="7">
    <location>
        <begin position="12"/>
        <end position="33"/>
    </location>
</feature>
<evidence type="ECO:0000259" key="8">
    <source>
        <dbReference type="Pfam" id="PF02308"/>
    </source>
</evidence>
<sequence>MASVQADHTFALISETFILFGLLFLQEHIFFALRLKKDSSIGPGIKQPYIMDFTIEFEHIMAMAISVICGGCIGFEREYRNKSAGFRTIILITLGSTIFTIVSWHGAGTDDRISANIITGIGFIGAGVIFKDRISVRGLTTAAVIWTAAAIGMTAGIGYHALALVLTLVTIMILLTVSKVEKMVSGLRNEKLITITFSGAEMKVVEQLEADVRLTDAKIERMDMAKENGRLTVIYLITASKTAIDRVQEMLAVRSEIAGYA</sequence>
<keyword evidence="10" id="KW-1185">Reference proteome</keyword>
<dbReference type="PRINTS" id="PR01837">
    <property type="entry name" value="MGTCSAPBPROT"/>
</dbReference>
<evidence type="ECO:0000256" key="4">
    <source>
        <dbReference type="ARBA" id="ARBA00022692"/>
    </source>
</evidence>
<dbReference type="Proteomes" id="UP000642938">
    <property type="component" value="Unassembled WGS sequence"/>
</dbReference>
<dbReference type="InterPro" id="IPR049177">
    <property type="entry name" value="MgtC_SapB_SrpB_YhiD_N"/>
</dbReference>
<reference evidence="10" key="1">
    <citation type="journal article" date="2019" name="Int. J. Syst. Evol. Microbiol.">
        <title>The Global Catalogue of Microorganisms (GCM) 10K type strain sequencing project: providing services to taxonomists for standard genome sequencing and annotation.</title>
        <authorList>
            <consortium name="The Broad Institute Genomics Platform"/>
            <consortium name="The Broad Institute Genome Sequencing Center for Infectious Disease"/>
            <person name="Wu L."/>
            <person name="Ma J."/>
        </authorList>
    </citation>
    <scope>NUCLEOTIDE SEQUENCE [LARGE SCALE GENOMIC DNA]</scope>
    <source>
        <strain evidence="10">CGMCC 1.15287</strain>
    </source>
</reference>
<accession>A0ABQ1XH12</accession>
<comment type="caution">
    <text evidence="9">The sequence shown here is derived from an EMBL/GenBank/DDBJ whole genome shotgun (WGS) entry which is preliminary data.</text>
</comment>
<dbReference type="Pfam" id="PF02308">
    <property type="entry name" value="MgtC"/>
    <property type="match status" value="1"/>
</dbReference>
<feature type="transmembrane region" description="Helical" evidence="7">
    <location>
        <begin position="161"/>
        <end position="178"/>
    </location>
</feature>
<evidence type="ECO:0000256" key="1">
    <source>
        <dbReference type="ARBA" id="ARBA00004651"/>
    </source>
</evidence>
<name>A0ABQ1XH12_9SPHI</name>
<keyword evidence="5 7" id="KW-1133">Transmembrane helix</keyword>
<evidence type="ECO:0000256" key="7">
    <source>
        <dbReference type="SAM" id="Phobius"/>
    </source>
</evidence>
<evidence type="ECO:0000256" key="5">
    <source>
        <dbReference type="ARBA" id="ARBA00022989"/>
    </source>
</evidence>
<dbReference type="EMBL" id="BMHZ01000001">
    <property type="protein sequence ID" value="GGG93261.1"/>
    <property type="molecule type" value="Genomic_DNA"/>
</dbReference>
<evidence type="ECO:0000256" key="6">
    <source>
        <dbReference type="ARBA" id="ARBA00023136"/>
    </source>
</evidence>
<evidence type="ECO:0000256" key="3">
    <source>
        <dbReference type="ARBA" id="ARBA00022475"/>
    </source>
</evidence>
<gene>
    <name evidence="9" type="ORF">GCM10007422_03110</name>
</gene>
<feature type="transmembrane region" description="Helical" evidence="7">
    <location>
        <begin position="137"/>
        <end position="155"/>
    </location>
</feature>
<keyword evidence="6 7" id="KW-0472">Membrane</keyword>
<feature type="transmembrane region" description="Helical" evidence="7">
    <location>
        <begin position="88"/>
        <end position="107"/>
    </location>
</feature>
<evidence type="ECO:0000313" key="10">
    <source>
        <dbReference type="Proteomes" id="UP000642938"/>
    </source>
</evidence>
<comment type="subcellular location">
    <subcellularLocation>
        <location evidence="1">Cell membrane</location>
        <topology evidence="1">Multi-pass membrane protein</topology>
    </subcellularLocation>
</comment>
<feature type="domain" description="MgtC/SapB/SrpB/YhiD N-terminal" evidence="8">
    <location>
        <begin position="63"/>
        <end position="182"/>
    </location>
</feature>
<dbReference type="PANTHER" id="PTHR33778">
    <property type="entry name" value="PROTEIN MGTC"/>
    <property type="match status" value="1"/>
</dbReference>
<dbReference type="InterPro" id="IPR003416">
    <property type="entry name" value="MgtC/SapB/SrpB/YhiD_fam"/>
</dbReference>